<feature type="modified residue" description="4-aspartylphosphate" evidence="5">
    <location>
        <position position="55"/>
    </location>
</feature>
<evidence type="ECO:0000313" key="8">
    <source>
        <dbReference type="EMBL" id="MBB6733666.1"/>
    </source>
</evidence>
<evidence type="ECO:0000259" key="6">
    <source>
        <dbReference type="PROSITE" id="PS50043"/>
    </source>
</evidence>
<dbReference type="SUPFAM" id="SSF52172">
    <property type="entry name" value="CheY-like"/>
    <property type="match status" value="1"/>
</dbReference>
<dbReference type="GO" id="GO:0003677">
    <property type="term" value="F:DNA binding"/>
    <property type="evidence" value="ECO:0007669"/>
    <property type="project" value="UniProtKB-KW"/>
</dbReference>
<dbReference type="CDD" id="cd17535">
    <property type="entry name" value="REC_NarL-like"/>
    <property type="match status" value="1"/>
</dbReference>
<gene>
    <name evidence="8" type="ORF">H7C18_22330</name>
</gene>
<reference evidence="8 9" key="1">
    <citation type="submission" date="2020-08" db="EMBL/GenBank/DDBJ databases">
        <title>Cohnella phylogeny.</title>
        <authorList>
            <person name="Dunlap C."/>
        </authorList>
    </citation>
    <scope>NUCLEOTIDE SEQUENCE [LARGE SCALE GENOMIC DNA]</scope>
    <source>
        <strain evidence="8 9">CBP 2801</strain>
    </source>
</reference>
<keyword evidence="4" id="KW-0804">Transcription</keyword>
<evidence type="ECO:0000259" key="7">
    <source>
        <dbReference type="PROSITE" id="PS50110"/>
    </source>
</evidence>
<feature type="domain" description="Response regulatory" evidence="7">
    <location>
        <begin position="4"/>
        <end position="120"/>
    </location>
</feature>
<evidence type="ECO:0000313" key="9">
    <source>
        <dbReference type="Proteomes" id="UP000564644"/>
    </source>
</evidence>
<evidence type="ECO:0000256" key="3">
    <source>
        <dbReference type="ARBA" id="ARBA00023125"/>
    </source>
</evidence>
<dbReference type="InterPro" id="IPR000792">
    <property type="entry name" value="Tscrpt_reg_LuxR_C"/>
</dbReference>
<accession>A0A7X0SPF9</accession>
<dbReference type="AlphaFoldDB" id="A0A7X0SPF9"/>
<dbReference type="Pfam" id="PF00196">
    <property type="entry name" value="GerE"/>
    <property type="match status" value="1"/>
</dbReference>
<dbReference type="RefSeq" id="WP_185131320.1">
    <property type="nucleotide sequence ID" value="NZ_JACJVO010000028.1"/>
</dbReference>
<proteinExistence type="predicted"/>
<dbReference type="GO" id="GO:0006355">
    <property type="term" value="P:regulation of DNA-templated transcription"/>
    <property type="evidence" value="ECO:0007669"/>
    <property type="project" value="InterPro"/>
</dbReference>
<dbReference type="SMART" id="SM00448">
    <property type="entry name" value="REC"/>
    <property type="match status" value="1"/>
</dbReference>
<comment type="caution">
    <text evidence="8">The sequence shown here is derived from an EMBL/GenBank/DDBJ whole genome shotgun (WGS) entry which is preliminary data.</text>
</comment>
<dbReference type="SUPFAM" id="SSF46894">
    <property type="entry name" value="C-terminal effector domain of the bipartite response regulators"/>
    <property type="match status" value="1"/>
</dbReference>
<evidence type="ECO:0000256" key="1">
    <source>
        <dbReference type="ARBA" id="ARBA00022553"/>
    </source>
</evidence>
<dbReference type="PANTHER" id="PTHR43214:SF43">
    <property type="entry name" value="TWO-COMPONENT RESPONSE REGULATOR"/>
    <property type="match status" value="1"/>
</dbReference>
<feature type="domain" description="HTH luxR-type" evidence="6">
    <location>
        <begin position="148"/>
        <end position="213"/>
    </location>
</feature>
<dbReference type="PANTHER" id="PTHR43214">
    <property type="entry name" value="TWO-COMPONENT RESPONSE REGULATOR"/>
    <property type="match status" value="1"/>
</dbReference>
<dbReference type="PROSITE" id="PS50043">
    <property type="entry name" value="HTH_LUXR_2"/>
    <property type="match status" value="1"/>
</dbReference>
<name>A0A7X0SPF9_9BACL</name>
<organism evidence="8 9">
    <name type="scientific">Cohnella zeiphila</name>
    <dbReference type="NCBI Taxonomy" id="2761120"/>
    <lineage>
        <taxon>Bacteria</taxon>
        <taxon>Bacillati</taxon>
        <taxon>Bacillota</taxon>
        <taxon>Bacilli</taxon>
        <taxon>Bacillales</taxon>
        <taxon>Paenibacillaceae</taxon>
        <taxon>Cohnella</taxon>
    </lineage>
</organism>
<dbReference type="Pfam" id="PF00072">
    <property type="entry name" value="Response_reg"/>
    <property type="match status" value="1"/>
</dbReference>
<dbReference type="InterPro" id="IPR039420">
    <property type="entry name" value="WalR-like"/>
</dbReference>
<dbReference type="GO" id="GO:0000160">
    <property type="term" value="P:phosphorelay signal transduction system"/>
    <property type="evidence" value="ECO:0007669"/>
    <property type="project" value="InterPro"/>
</dbReference>
<evidence type="ECO:0000256" key="5">
    <source>
        <dbReference type="PROSITE-ProRule" id="PRU00169"/>
    </source>
</evidence>
<evidence type="ECO:0000256" key="4">
    <source>
        <dbReference type="ARBA" id="ARBA00023163"/>
    </source>
</evidence>
<sequence length="216" mass="23173">MTIRLLLADDHAMVRKGLQVFLQTQPDLELAGEAASGPEAVDKAAELRPDVVLMDLAMPVLNGIEATKRIKEANPAVKVIVLTSFSDQDHALPAIRAGVNGYLLKDIEPEELVSAIRRVHEGQAALHPDVAGQLMSRLAGEEKPQEAAPNAESELTGRERQVLGLIASGKSNKEIAAELFITEKTVKTHVSHVLDKLGLNDRTQAAIYAVKQGIGG</sequence>
<dbReference type="SMART" id="SM00421">
    <property type="entry name" value="HTH_LUXR"/>
    <property type="match status" value="1"/>
</dbReference>
<keyword evidence="2" id="KW-0805">Transcription regulation</keyword>
<dbReference type="EMBL" id="JACJVO010000028">
    <property type="protein sequence ID" value="MBB6733666.1"/>
    <property type="molecule type" value="Genomic_DNA"/>
</dbReference>
<dbReference type="InterPro" id="IPR058245">
    <property type="entry name" value="NreC/VraR/RcsB-like_REC"/>
</dbReference>
<keyword evidence="1 5" id="KW-0597">Phosphoprotein</keyword>
<keyword evidence="9" id="KW-1185">Reference proteome</keyword>
<evidence type="ECO:0000256" key="2">
    <source>
        <dbReference type="ARBA" id="ARBA00023015"/>
    </source>
</evidence>
<dbReference type="Gene3D" id="3.40.50.2300">
    <property type="match status" value="1"/>
</dbReference>
<dbReference type="InterPro" id="IPR016032">
    <property type="entry name" value="Sig_transdc_resp-reg_C-effctor"/>
</dbReference>
<dbReference type="InterPro" id="IPR011006">
    <property type="entry name" value="CheY-like_superfamily"/>
</dbReference>
<protein>
    <submittedName>
        <fullName evidence="8">Response regulator transcription factor</fullName>
    </submittedName>
</protein>
<dbReference type="CDD" id="cd06170">
    <property type="entry name" value="LuxR_C_like"/>
    <property type="match status" value="1"/>
</dbReference>
<dbReference type="PROSITE" id="PS00622">
    <property type="entry name" value="HTH_LUXR_1"/>
    <property type="match status" value="1"/>
</dbReference>
<dbReference type="InterPro" id="IPR001789">
    <property type="entry name" value="Sig_transdc_resp-reg_receiver"/>
</dbReference>
<keyword evidence="3" id="KW-0238">DNA-binding</keyword>
<dbReference type="PRINTS" id="PR00038">
    <property type="entry name" value="HTHLUXR"/>
</dbReference>
<dbReference type="Proteomes" id="UP000564644">
    <property type="component" value="Unassembled WGS sequence"/>
</dbReference>
<dbReference type="PROSITE" id="PS50110">
    <property type="entry name" value="RESPONSE_REGULATORY"/>
    <property type="match status" value="1"/>
</dbReference>